<dbReference type="Pfam" id="PF00348">
    <property type="entry name" value="polyprenyl_synt"/>
    <property type="match status" value="1"/>
</dbReference>
<evidence type="ECO:0000256" key="2">
    <source>
        <dbReference type="ARBA" id="ARBA00022842"/>
    </source>
</evidence>
<dbReference type="PROSITE" id="PS00723">
    <property type="entry name" value="POLYPRENYL_SYNTHASE_1"/>
    <property type="match status" value="1"/>
</dbReference>
<dbReference type="PROSITE" id="PS00444">
    <property type="entry name" value="POLYPRENYL_SYNTHASE_2"/>
    <property type="match status" value="1"/>
</dbReference>
<dbReference type="PANTHER" id="PTHR12001">
    <property type="entry name" value="GERANYLGERANYL PYROPHOSPHATE SYNTHASE"/>
    <property type="match status" value="1"/>
</dbReference>
<proteinExistence type="inferred from homology"/>
<keyword evidence="5" id="KW-1185">Reference proteome</keyword>
<evidence type="ECO:0000313" key="4">
    <source>
        <dbReference type="EMBL" id="GHI35486.1"/>
    </source>
</evidence>
<dbReference type="InterPro" id="IPR000092">
    <property type="entry name" value="Polyprenyl_synt"/>
</dbReference>
<dbReference type="CDD" id="cd00685">
    <property type="entry name" value="Trans_IPPS_HT"/>
    <property type="match status" value="1"/>
</dbReference>
<evidence type="ECO:0000256" key="1">
    <source>
        <dbReference type="ARBA" id="ARBA00022723"/>
    </source>
</evidence>
<dbReference type="EMBL" id="BNDX01000018">
    <property type="protein sequence ID" value="GHI35486.1"/>
    <property type="molecule type" value="Genomic_DNA"/>
</dbReference>
<dbReference type="PANTHER" id="PTHR12001:SF86">
    <property type="entry name" value="GERANYLGERANYL DIPHOSPHATE SYNTHASE"/>
    <property type="match status" value="1"/>
</dbReference>
<comment type="similarity">
    <text evidence="3">Belongs to the FPP/GGPP synthase family.</text>
</comment>
<dbReference type="SFLD" id="SFLDS00005">
    <property type="entry name" value="Isoprenoid_Synthase_Type_I"/>
    <property type="match status" value="1"/>
</dbReference>
<gene>
    <name evidence="4" type="ORF">Sdagh_72160</name>
</gene>
<accession>A0ABQ3QDX3</accession>
<dbReference type="Gene3D" id="1.10.600.10">
    <property type="entry name" value="Farnesyl Diphosphate Synthase"/>
    <property type="match status" value="1"/>
</dbReference>
<organism evidence="4 5">
    <name type="scientific">Streptomyces daghestanicus</name>
    <dbReference type="NCBI Taxonomy" id="66885"/>
    <lineage>
        <taxon>Bacteria</taxon>
        <taxon>Bacillati</taxon>
        <taxon>Actinomycetota</taxon>
        <taxon>Actinomycetes</taxon>
        <taxon>Kitasatosporales</taxon>
        <taxon>Streptomycetaceae</taxon>
        <taxon>Streptomyces</taxon>
    </lineage>
</organism>
<dbReference type="InterPro" id="IPR008949">
    <property type="entry name" value="Isoprenoid_synthase_dom_sf"/>
</dbReference>
<protein>
    <submittedName>
        <fullName evidence="4">Dimethylallyltransferase</fullName>
    </submittedName>
</protein>
<evidence type="ECO:0000313" key="5">
    <source>
        <dbReference type="Proteomes" id="UP001052655"/>
    </source>
</evidence>
<evidence type="ECO:0000256" key="3">
    <source>
        <dbReference type="RuleBase" id="RU004466"/>
    </source>
</evidence>
<keyword evidence="1" id="KW-0479">Metal-binding</keyword>
<dbReference type="SFLD" id="SFLDG01017">
    <property type="entry name" value="Polyprenyl_Transferase_Like"/>
    <property type="match status" value="1"/>
</dbReference>
<keyword evidence="3" id="KW-0808">Transferase</keyword>
<keyword evidence="2" id="KW-0460">Magnesium</keyword>
<dbReference type="InterPro" id="IPR033749">
    <property type="entry name" value="Polyprenyl_synt_CS"/>
</dbReference>
<name>A0ABQ3QDX3_9ACTN</name>
<sequence length="344" mass="36111">MGLMTTTPVRSLSPVLDTGRTTVAPALRDAVRTHLGPEMSRIAEYHFGWADAAGRPTGSWGGKMVRPTLALLSARAAGGTAEDGLPAALAMELVHNFSLLHDDIMDGDETRRGRATAWTVFGEPNAILAGDAMVTAATSVLLAAPAPGARAATVSLMAATQRMIDGQTADVAFEQRDDVTLAECVRMAGDKTGALLGCSCALGAELVGAEAGLVEHLSAFGEHIGLAFQLVDDLIGIWGDQDRAGKRIGADLRARKKSLPVVAALNSPGTEELRALYLGPEPLTETAVRHVADLVERAGGRDWAEREAAHRLTAAQEALAAARIPEDVRDAFLEVAGFVVGRRL</sequence>
<dbReference type="SUPFAM" id="SSF48576">
    <property type="entry name" value="Terpenoid synthases"/>
    <property type="match status" value="1"/>
</dbReference>
<reference evidence="4" key="1">
    <citation type="submission" date="2024-05" db="EMBL/GenBank/DDBJ databases">
        <title>Whole genome shotgun sequence of Streptomyces daghestanicus NBRC 12762.</title>
        <authorList>
            <person name="Komaki H."/>
            <person name="Tamura T."/>
        </authorList>
    </citation>
    <scope>NUCLEOTIDE SEQUENCE</scope>
    <source>
        <strain evidence="4">NBRC 12762</strain>
    </source>
</reference>
<dbReference type="Proteomes" id="UP001052655">
    <property type="component" value="Unassembled WGS sequence"/>
</dbReference>
<comment type="caution">
    <text evidence="4">The sequence shown here is derived from an EMBL/GenBank/DDBJ whole genome shotgun (WGS) entry which is preliminary data.</text>
</comment>